<sequence length="72" mass="8221">MEKKTQTPRPGKKQVAVRAPRKREPKAPSKEPVTETEIDQDEPHLNQDEQHKVVNHLEENAQGSAKDRDEAN</sequence>
<reference evidence="2 3" key="1">
    <citation type="submission" date="2016-11" db="EMBL/GenBank/DDBJ databases">
        <authorList>
            <person name="Jaros S."/>
            <person name="Januszkiewicz K."/>
            <person name="Wedrychowicz H."/>
        </authorList>
    </citation>
    <scope>NUCLEOTIDE SEQUENCE [LARGE SCALE GENOMIC DNA]</scope>
    <source>
        <strain evidence="2 3">DSM 24574</strain>
    </source>
</reference>
<evidence type="ECO:0000313" key="3">
    <source>
        <dbReference type="Proteomes" id="UP000184212"/>
    </source>
</evidence>
<dbReference type="AlphaFoldDB" id="A0A1M5WYS9"/>
<gene>
    <name evidence="2" type="ORF">SAMN04488109_6137</name>
</gene>
<keyword evidence="3" id="KW-1185">Reference proteome</keyword>
<dbReference type="OrthoDB" id="9857141at2"/>
<organism evidence="2 3">
    <name type="scientific">Chryseolinea serpens</name>
    <dbReference type="NCBI Taxonomy" id="947013"/>
    <lineage>
        <taxon>Bacteria</taxon>
        <taxon>Pseudomonadati</taxon>
        <taxon>Bacteroidota</taxon>
        <taxon>Cytophagia</taxon>
        <taxon>Cytophagales</taxon>
        <taxon>Fulvivirgaceae</taxon>
        <taxon>Chryseolinea</taxon>
    </lineage>
</organism>
<feature type="region of interest" description="Disordered" evidence="1">
    <location>
        <begin position="1"/>
        <end position="72"/>
    </location>
</feature>
<name>A0A1M5WYS9_9BACT</name>
<protein>
    <submittedName>
        <fullName evidence="2">Uncharacterized protein</fullName>
    </submittedName>
</protein>
<accession>A0A1M5WYS9</accession>
<dbReference type="RefSeq" id="WP_073142218.1">
    <property type="nucleotide sequence ID" value="NZ_FQWQ01000005.1"/>
</dbReference>
<dbReference type="EMBL" id="FQWQ01000005">
    <property type="protein sequence ID" value="SHH92502.1"/>
    <property type="molecule type" value="Genomic_DNA"/>
</dbReference>
<proteinExistence type="predicted"/>
<evidence type="ECO:0000313" key="2">
    <source>
        <dbReference type="EMBL" id="SHH92502.1"/>
    </source>
</evidence>
<evidence type="ECO:0000256" key="1">
    <source>
        <dbReference type="SAM" id="MobiDB-lite"/>
    </source>
</evidence>
<feature type="compositionally biased region" description="Basic and acidic residues" evidence="1">
    <location>
        <begin position="41"/>
        <end position="72"/>
    </location>
</feature>
<dbReference type="Proteomes" id="UP000184212">
    <property type="component" value="Unassembled WGS sequence"/>
</dbReference>